<feature type="chain" id="PRO_5046267126" evidence="8">
    <location>
        <begin position="28"/>
        <end position="541"/>
    </location>
</feature>
<reference evidence="10 11" key="1">
    <citation type="submission" date="2020-11" db="EMBL/GenBank/DDBJ databases">
        <authorList>
            <person name="Kim M.K."/>
        </authorList>
    </citation>
    <scope>NUCLEOTIDE SEQUENCE [LARGE SCALE GENOMIC DNA]</scope>
    <source>
        <strain evidence="10 11">BT662</strain>
    </source>
</reference>
<dbReference type="InterPro" id="IPR023827">
    <property type="entry name" value="Peptidase_S8_Asp-AS"/>
</dbReference>
<evidence type="ECO:0000313" key="11">
    <source>
        <dbReference type="Proteomes" id="UP000618931"/>
    </source>
</evidence>
<organism evidence="10 11">
    <name type="scientific">Hymenobacter ruricola</name>
    <dbReference type="NCBI Taxonomy" id="2791023"/>
    <lineage>
        <taxon>Bacteria</taxon>
        <taxon>Pseudomonadati</taxon>
        <taxon>Bacteroidota</taxon>
        <taxon>Cytophagia</taxon>
        <taxon>Cytophagales</taxon>
        <taxon>Hymenobacteraceae</taxon>
        <taxon>Hymenobacter</taxon>
    </lineage>
</organism>
<evidence type="ECO:0000256" key="1">
    <source>
        <dbReference type="ARBA" id="ARBA00011073"/>
    </source>
</evidence>
<comment type="caution">
    <text evidence="10">The sequence shown here is derived from an EMBL/GenBank/DDBJ whole genome shotgun (WGS) entry which is preliminary data.</text>
</comment>
<evidence type="ECO:0000256" key="8">
    <source>
        <dbReference type="SAM" id="SignalP"/>
    </source>
</evidence>
<accession>A0ABS0HZ36</accession>
<evidence type="ECO:0000256" key="7">
    <source>
        <dbReference type="SAM" id="Coils"/>
    </source>
</evidence>
<evidence type="ECO:0000256" key="4">
    <source>
        <dbReference type="ARBA" id="ARBA00022825"/>
    </source>
</evidence>
<protein>
    <submittedName>
        <fullName evidence="10">S8 family serine peptidase</fullName>
    </submittedName>
</protein>
<evidence type="ECO:0000256" key="6">
    <source>
        <dbReference type="RuleBase" id="RU003355"/>
    </source>
</evidence>
<dbReference type="PROSITE" id="PS00137">
    <property type="entry name" value="SUBTILASE_HIS"/>
    <property type="match status" value="1"/>
</dbReference>
<dbReference type="InterPro" id="IPR015500">
    <property type="entry name" value="Peptidase_S8_subtilisin-rel"/>
</dbReference>
<dbReference type="InterPro" id="IPR000209">
    <property type="entry name" value="Peptidase_S8/S53_dom"/>
</dbReference>
<feature type="active site" description="Charge relay system" evidence="5">
    <location>
        <position position="294"/>
    </location>
</feature>
<proteinExistence type="inferred from homology"/>
<dbReference type="RefSeq" id="WP_196291410.1">
    <property type="nucleotide sequence ID" value="NZ_JADQDM010000001.1"/>
</dbReference>
<dbReference type="Pfam" id="PF00082">
    <property type="entry name" value="Peptidase_S8"/>
    <property type="match status" value="1"/>
</dbReference>
<evidence type="ECO:0000259" key="9">
    <source>
        <dbReference type="Pfam" id="PF00082"/>
    </source>
</evidence>
<dbReference type="PROSITE" id="PS00136">
    <property type="entry name" value="SUBTILASE_ASP"/>
    <property type="match status" value="1"/>
</dbReference>
<dbReference type="Gene3D" id="3.40.50.200">
    <property type="entry name" value="Peptidase S8/S53 domain"/>
    <property type="match status" value="2"/>
</dbReference>
<dbReference type="PRINTS" id="PR00723">
    <property type="entry name" value="SUBTILISIN"/>
</dbReference>
<feature type="domain" description="Peptidase S8/S53" evidence="9">
    <location>
        <begin position="67"/>
        <end position="502"/>
    </location>
</feature>
<keyword evidence="2 5" id="KW-0645">Protease</keyword>
<sequence length="541" mass="58412">MLPAASLPFSRLALLGLLSLAALSARAQTPEQVRRWQHLDLQADGVPGISADKAYRELLANRKPAPVLVAVIDSGIDSTHQDLKALLWRKPTEVADNGLDDDHNGYVDDVRGWNFLGGKDGQNIAVETLEQTRIVAQYRAQFEGAKRKKLSPEDQVKFDQYERAKKSFEKDLDAENKQLAVLKEAFASNTFSFAKMKTALNVAVLDTAVLRQAMVSRPDVPSAKSLYAYLRRTHFGSTDEELKALDEALTHSRNRVEKSLNPAYNPRPLVGDDVNNLTETGYGNPDSQGPDASHGTHCAGIIAGVRGNGLGADGVAGGPVRVMSVRSTPSGDERDKDVANAIRYAVDNGAQIISMSFGKDFSPDKALVDAAMQYADQKGVLLVHAAGNSSLDTDREQNFPSSRYLNGQDIANELTVGASSRLNTPALTATFSNYGQQTVDLFAPGVDIYSSTPANTYSTYSGTSMAAPVVAGVAAVLKSYFPQLTALQLKQVIMQSAVPYHTRVYKPGTKQLVDFATLSKTGGIVNLYEAVKLADRMTAVK</sequence>
<evidence type="ECO:0000313" key="10">
    <source>
        <dbReference type="EMBL" id="MBF9219954.1"/>
    </source>
</evidence>
<name>A0ABS0HZ36_9BACT</name>
<dbReference type="EMBL" id="JADQDM010000001">
    <property type="protein sequence ID" value="MBF9219954.1"/>
    <property type="molecule type" value="Genomic_DNA"/>
</dbReference>
<feature type="active site" description="Charge relay system" evidence="5">
    <location>
        <position position="464"/>
    </location>
</feature>
<evidence type="ECO:0000256" key="2">
    <source>
        <dbReference type="ARBA" id="ARBA00022670"/>
    </source>
</evidence>
<keyword evidence="7" id="KW-0175">Coiled coil</keyword>
<feature type="coiled-coil region" evidence="7">
    <location>
        <begin position="158"/>
        <end position="185"/>
    </location>
</feature>
<dbReference type="InterPro" id="IPR022398">
    <property type="entry name" value="Peptidase_S8_His-AS"/>
</dbReference>
<gene>
    <name evidence="10" type="ORF">I2H31_02455</name>
</gene>
<dbReference type="InterPro" id="IPR051048">
    <property type="entry name" value="Peptidase_S8/S53_subtilisin"/>
</dbReference>
<dbReference type="InterPro" id="IPR023828">
    <property type="entry name" value="Peptidase_S8_Ser-AS"/>
</dbReference>
<dbReference type="PROSITE" id="PS00138">
    <property type="entry name" value="SUBTILASE_SER"/>
    <property type="match status" value="1"/>
</dbReference>
<dbReference type="InterPro" id="IPR036852">
    <property type="entry name" value="Peptidase_S8/S53_dom_sf"/>
</dbReference>
<keyword evidence="3 5" id="KW-0378">Hydrolase</keyword>
<evidence type="ECO:0000256" key="5">
    <source>
        <dbReference type="PROSITE-ProRule" id="PRU01240"/>
    </source>
</evidence>
<dbReference type="Proteomes" id="UP000618931">
    <property type="component" value="Unassembled WGS sequence"/>
</dbReference>
<dbReference type="PANTHER" id="PTHR43399:SF4">
    <property type="entry name" value="CELL WALL-ASSOCIATED PROTEASE"/>
    <property type="match status" value="1"/>
</dbReference>
<dbReference type="PANTHER" id="PTHR43399">
    <property type="entry name" value="SUBTILISIN-RELATED"/>
    <property type="match status" value="1"/>
</dbReference>
<feature type="signal peptide" evidence="8">
    <location>
        <begin position="1"/>
        <end position="27"/>
    </location>
</feature>
<evidence type="ECO:0000256" key="3">
    <source>
        <dbReference type="ARBA" id="ARBA00022801"/>
    </source>
</evidence>
<keyword evidence="11" id="KW-1185">Reference proteome</keyword>
<dbReference type="SUPFAM" id="SSF52743">
    <property type="entry name" value="Subtilisin-like"/>
    <property type="match status" value="1"/>
</dbReference>
<dbReference type="PROSITE" id="PS51892">
    <property type="entry name" value="SUBTILASE"/>
    <property type="match status" value="1"/>
</dbReference>
<keyword evidence="8" id="KW-0732">Signal</keyword>
<feature type="active site" description="Charge relay system" evidence="5">
    <location>
        <position position="73"/>
    </location>
</feature>
<keyword evidence="4 5" id="KW-0720">Serine protease</keyword>
<comment type="similarity">
    <text evidence="1 5 6">Belongs to the peptidase S8 family.</text>
</comment>